<name>A0A366H8G0_9BACT</name>
<evidence type="ECO:0000256" key="1">
    <source>
        <dbReference type="ARBA" id="ARBA00022679"/>
    </source>
</evidence>
<comment type="caution">
    <text evidence="4">The sequence shown here is derived from an EMBL/GenBank/DDBJ whole genome shotgun (WGS) entry which is preliminary data.</text>
</comment>
<comment type="pathway">
    <text evidence="3">Isoprenoid biosynthesis; isopentenyl diphosphate biosynthesis via DXP pathway; isopentenyl diphosphate from 1-deoxy-D-xylulose 5-phosphate: step 2/6.</text>
</comment>
<comment type="catalytic activity">
    <reaction evidence="3">
        <text>2-C-methyl-D-erythritol 4-phosphate + CTP + H(+) = 4-CDP-2-C-methyl-D-erythritol + diphosphate</text>
        <dbReference type="Rhea" id="RHEA:13429"/>
        <dbReference type="ChEBI" id="CHEBI:15378"/>
        <dbReference type="ChEBI" id="CHEBI:33019"/>
        <dbReference type="ChEBI" id="CHEBI:37563"/>
        <dbReference type="ChEBI" id="CHEBI:57823"/>
        <dbReference type="ChEBI" id="CHEBI:58262"/>
        <dbReference type="EC" id="2.7.7.60"/>
    </reaction>
</comment>
<dbReference type="Proteomes" id="UP000253426">
    <property type="component" value="Unassembled WGS sequence"/>
</dbReference>
<evidence type="ECO:0000256" key="3">
    <source>
        <dbReference type="HAMAP-Rule" id="MF_00108"/>
    </source>
</evidence>
<gene>
    <name evidence="3" type="primary">ispD</name>
    <name evidence="4" type="ORF">DES53_11126</name>
</gene>
<evidence type="ECO:0000313" key="4">
    <source>
        <dbReference type="EMBL" id="RBP38508.1"/>
    </source>
</evidence>
<evidence type="ECO:0000313" key="5">
    <source>
        <dbReference type="Proteomes" id="UP000253426"/>
    </source>
</evidence>
<comment type="function">
    <text evidence="3">Catalyzes the formation of 4-diphosphocytidyl-2-C-methyl-D-erythritol from CTP and 2-C-methyl-D-erythritol 4-phosphate (MEP).</text>
</comment>
<dbReference type="Gene3D" id="3.90.550.10">
    <property type="entry name" value="Spore Coat Polysaccharide Biosynthesis Protein SpsA, Chain A"/>
    <property type="match status" value="1"/>
</dbReference>
<dbReference type="Pfam" id="PF01128">
    <property type="entry name" value="IspD"/>
    <property type="match status" value="1"/>
</dbReference>
<dbReference type="PANTHER" id="PTHR32125">
    <property type="entry name" value="2-C-METHYL-D-ERYTHRITOL 4-PHOSPHATE CYTIDYLYLTRANSFERASE, CHLOROPLASTIC"/>
    <property type="match status" value="1"/>
</dbReference>
<sequence>MSTTAIIVAAGNSSRMGFHKLTADLLGKPVLRWTIEAFDACPSVDALLIVVGDATREMVLDWAELGIFKKPITLSEGGVQRYLSVYEGLKRLSEDTDIVAVHDGARPLITTEQITRCIERARACKAAVCARPMTETLKRADVHGVISGDIDREHAWVMETPQVFDKALLSLAYEHVVKDGLLVTDEVSAVQLLNEPIHVVDNPLPNLKVTYPSDLELAARLLRSAKTKQPES</sequence>
<feature type="site" description="Positions MEP for the nucleophilic attack" evidence="3">
    <location>
        <position position="152"/>
    </location>
</feature>
<dbReference type="EMBL" id="QNRR01000011">
    <property type="protein sequence ID" value="RBP38508.1"/>
    <property type="molecule type" value="Genomic_DNA"/>
</dbReference>
<dbReference type="InterPro" id="IPR001228">
    <property type="entry name" value="IspD"/>
</dbReference>
<comment type="similarity">
    <text evidence="3">Belongs to the IspD/TarI cytidylyltransferase family. IspD subfamily.</text>
</comment>
<keyword evidence="3" id="KW-0414">Isoprene biosynthesis</keyword>
<keyword evidence="1 3" id="KW-0808">Transferase</keyword>
<dbReference type="InterPro" id="IPR050088">
    <property type="entry name" value="IspD/TarI_cytidylyltransf_bact"/>
</dbReference>
<dbReference type="InterPro" id="IPR029044">
    <property type="entry name" value="Nucleotide-diphossugar_trans"/>
</dbReference>
<dbReference type="GO" id="GO:0019288">
    <property type="term" value="P:isopentenyl diphosphate biosynthetic process, methylerythritol 4-phosphate pathway"/>
    <property type="evidence" value="ECO:0007669"/>
    <property type="project" value="UniProtKB-UniRule"/>
</dbReference>
<organism evidence="4 5">
    <name type="scientific">Roseimicrobium gellanilyticum</name>
    <dbReference type="NCBI Taxonomy" id="748857"/>
    <lineage>
        <taxon>Bacteria</taxon>
        <taxon>Pseudomonadati</taxon>
        <taxon>Verrucomicrobiota</taxon>
        <taxon>Verrucomicrobiia</taxon>
        <taxon>Verrucomicrobiales</taxon>
        <taxon>Verrucomicrobiaceae</taxon>
        <taxon>Roseimicrobium</taxon>
    </lineage>
</organism>
<dbReference type="FunFam" id="3.90.550.10:FF:000003">
    <property type="entry name" value="2-C-methyl-D-erythritol 4-phosphate cytidylyltransferase"/>
    <property type="match status" value="1"/>
</dbReference>
<dbReference type="PANTHER" id="PTHR32125:SF4">
    <property type="entry name" value="2-C-METHYL-D-ERYTHRITOL 4-PHOSPHATE CYTIDYLYLTRANSFERASE, CHLOROPLASTIC"/>
    <property type="match status" value="1"/>
</dbReference>
<dbReference type="HAMAP" id="MF_00108">
    <property type="entry name" value="IspD"/>
    <property type="match status" value="1"/>
</dbReference>
<dbReference type="InterPro" id="IPR034683">
    <property type="entry name" value="IspD/TarI"/>
</dbReference>
<dbReference type="NCBIfam" id="TIGR00453">
    <property type="entry name" value="ispD"/>
    <property type="match status" value="1"/>
</dbReference>
<feature type="site" description="Positions MEP for the nucleophilic attack" evidence="3">
    <location>
        <position position="208"/>
    </location>
</feature>
<dbReference type="GO" id="GO:0050518">
    <property type="term" value="F:2-C-methyl-D-erythritol 4-phosphate cytidylyltransferase activity"/>
    <property type="evidence" value="ECO:0007669"/>
    <property type="project" value="UniProtKB-UniRule"/>
</dbReference>
<keyword evidence="2 3" id="KW-0548">Nucleotidyltransferase</keyword>
<protein>
    <recommendedName>
        <fullName evidence="3">2-C-methyl-D-erythritol 4-phosphate cytidylyltransferase</fullName>
        <ecNumber evidence="3">2.7.7.60</ecNumber>
    </recommendedName>
    <alternativeName>
        <fullName evidence="3">4-diphosphocytidyl-2C-methyl-D-erythritol synthase</fullName>
    </alternativeName>
    <alternativeName>
        <fullName evidence="3">MEP cytidylyltransferase</fullName>
        <shortName evidence="3">MCT</shortName>
    </alternativeName>
</protein>
<dbReference type="EC" id="2.7.7.60" evidence="3"/>
<keyword evidence="5" id="KW-1185">Reference proteome</keyword>
<proteinExistence type="inferred from homology"/>
<dbReference type="AlphaFoldDB" id="A0A366H8G0"/>
<dbReference type="OrthoDB" id="9806837at2"/>
<dbReference type="UniPathway" id="UPA00056">
    <property type="reaction ID" value="UER00093"/>
</dbReference>
<dbReference type="CDD" id="cd02516">
    <property type="entry name" value="CDP-ME_synthetase"/>
    <property type="match status" value="1"/>
</dbReference>
<feature type="site" description="Transition state stabilizer" evidence="3">
    <location>
        <position position="15"/>
    </location>
</feature>
<evidence type="ECO:0000256" key="2">
    <source>
        <dbReference type="ARBA" id="ARBA00022695"/>
    </source>
</evidence>
<feature type="site" description="Transition state stabilizer" evidence="3">
    <location>
        <position position="20"/>
    </location>
</feature>
<dbReference type="SUPFAM" id="SSF53448">
    <property type="entry name" value="Nucleotide-diphospho-sugar transferases"/>
    <property type="match status" value="1"/>
</dbReference>
<accession>A0A366H8G0</accession>
<dbReference type="RefSeq" id="WP_113960970.1">
    <property type="nucleotide sequence ID" value="NZ_QNRR01000011.1"/>
</dbReference>
<reference evidence="4 5" key="1">
    <citation type="submission" date="2018-06" db="EMBL/GenBank/DDBJ databases">
        <title>Genomic Encyclopedia of Type Strains, Phase IV (KMG-IV): sequencing the most valuable type-strain genomes for metagenomic binning, comparative biology and taxonomic classification.</title>
        <authorList>
            <person name="Goeker M."/>
        </authorList>
    </citation>
    <scope>NUCLEOTIDE SEQUENCE [LARGE SCALE GENOMIC DNA]</scope>
    <source>
        <strain evidence="4 5">DSM 25532</strain>
    </source>
</reference>